<organism evidence="3 4">
    <name type="scientific">Pleurodeles waltl</name>
    <name type="common">Iberian ribbed newt</name>
    <dbReference type="NCBI Taxonomy" id="8319"/>
    <lineage>
        <taxon>Eukaryota</taxon>
        <taxon>Metazoa</taxon>
        <taxon>Chordata</taxon>
        <taxon>Craniata</taxon>
        <taxon>Vertebrata</taxon>
        <taxon>Euteleostomi</taxon>
        <taxon>Amphibia</taxon>
        <taxon>Batrachia</taxon>
        <taxon>Caudata</taxon>
        <taxon>Salamandroidea</taxon>
        <taxon>Salamandridae</taxon>
        <taxon>Pleurodelinae</taxon>
        <taxon>Pleurodeles</taxon>
    </lineage>
</organism>
<dbReference type="GO" id="GO:0031175">
    <property type="term" value="P:neuron projection development"/>
    <property type="evidence" value="ECO:0007669"/>
    <property type="project" value="TreeGrafter"/>
</dbReference>
<dbReference type="GO" id="GO:0030425">
    <property type="term" value="C:dendrite"/>
    <property type="evidence" value="ECO:0007669"/>
    <property type="project" value="TreeGrafter"/>
</dbReference>
<dbReference type="PANTHER" id="PTHR13109:SF7">
    <property type="entry name" value="NEUROCHONDRIN"/>
    <property type="match status" value="1"/>
</dbReference>
<dbReference type="GO" id="GO:0048168">
    <property type="term" value="P:regulation of neuronal synaptic plasticity"/>
    <property type="evidence" value="ECO:0007669"/>
    <property type="project" value="TreeGrafter"/>
</dbReference>
<dbReference type="InterPro" id="IPR008709">
    <property type="entry name" value="Neurochondrin"/>
</dbReference>
<dbReference type="AlphaFoldDB" id="A0AAV7TJR8"/>
<evidence type="ECO:0000256" key="1">
    <source>
        <dbReference type="ARBA" id="ARBA00006927"/>
    </source>
</evidence>
<evidence type="ECO:0000313" key="4">
    <source>
        <dbReference type="Proteomes" id="UP001066276"/>
    </source>
</evidence>
<protein>
    <recommendedName>
        <fullName evidence="2">Neurochondrin</fullName>
    </recommendedName>
</protein>
<proteinExistence type="inferred from homology"/>
<evidence type="ECO:0000313" key="3">
    <source>
        <dbReference type="EMBL" id="KAJ1176875.1"/>
    </source>
</evidence>
<dbReference type="Pfam" id="PF05536">
    <property type="entry name" value="Neurochondrin"/>
    <property type="match status" value="1"/>
</dbReference>
<dbReference type="EMBL" id="JANPWB010000006">
    <property type="protein sequence ID" value="KAJ1176875.1"/>
    <property type="molecule type" value="Genomic_DNA"/>
</dbReference>
<accession>A0AAV7TJR8</accession>
<comment type="similarity">
    <text evidence="1">Belongs to the neurochondrin family.</text>
</comment>
<sequence>MSLIQDIAAPKSAMASEIGPDSAVHASNPVLERCLEVLRSAKDDNEQFAALLLVTKAVRAGEVEAQTRKKIFEAVGFTFPNRLLASKHTPEGCPDYTFRALGIALLASFCTDPELAAQPAVLNKISVFNEVLVAQRDTNDSSFRFMIDDTYQCLVGIAAVPGGPRELVSKGTVSCLCQAYLKDCYGRDQALHLLTGLLTSMEAKCWEKSTPDLIELLSSLSRDFHKAEDLNKFKLCEVLHHFLPPEPVLLGSAQGVQCLKNMCYGLARILRSKLNACQRNPALKLAACLTNSYNSQWLVAGKGAKSSTFLPLLVNLACVEVRLSLEDPEPTIVDTNKELVSACYAIIEMGMQECTKEDASLLTDDQKLQLVNVMKEACGAVIYYLKQVGQEKMEDPFIFASVRILSVWLAEETSSLKQEICELLPFLVRYVKTLFHRERSCRDLPQQVAELALCSSSWGALWPGDALRFLLPGLYHLTAEDVPRSILISQELPALLCEYFMLQWELFSSALLPPSQAYSLQTTCGIFLNLAVTTPDLIRREACFSSLMNTLMASFPTLLRKREHLTLAANMATLGLMMARSLANSPAMQETSAKIFFEATVLFLSQAHTSGQDPLKELPAIQLTEDYCNTWVDISELWFLGVQAFASCLPLLTWLSPLLLETGWPEKVLRLLGHVSPSSVDLEVVTAYQSILTELAKTSPSFKAVLLSNGWVEKANLYGMAALEQYLSENSTKADAN</sequence>
<keyword evidence="4" id="KW-1185">Reference proteome</keyword>
<name>A0AAV7TJR8_PLEWA</name>
<dbReference type="PANTHER" id="PTHR13109">
    <property type="entry name" value="NEUROCHONDRIN"/>
    <property type="match status" value="1"/>
</dbReference>
<evidence type="ECO:0000256" key="2">
    <source>
        <dbReference type="ARBA" id="ARBA00018324"/>
    </source>
</evidence>
<comment type="caution">
    <text evidence="3">The sequence shown here is derived from an EMBL/GenBank/DDBJ whole genome shotgun (WGS) entry which is preliminary data.</text>
</comment>
<dbReference type="Proteomes" id="UP001066276">
    <property type="component" value="Chromosome 3_2"/>
</dbReference>
<gene>
    <name evidence="3" type="ORF">NDU88_002142</name>
</gene>
<reference evidence="3" key="1">
    <citation type="journal article" date="2022" name="bioRxiv">
        <title>Sequencing and chromosome-scale assembly of the giantPleurodeles waltlgenome.</title>
        <authorList>
            <person name="Brown T."/>
            <person name="Elewa A."/>
            <person name="Iarovenko S."/>
            <person name="Subramanian E."/>
            <person name="Araus A.J."/>
            <person name="Petzold A."/>
            <person name="Susuki M."/>
            <person name="Suzuki K.-i.T."/>
            <person name="Hayashi T."/>
            <person name="Toyoda A."/>
            <person name="Oliveira C."/>
            <person name="Osipova E."/>
            <person name="Leigh N.D."/>
            <person name="Simon A."/>
            <person name="Yun M.H."/>
        </authorList>
    </citation>
    <scope>NUCLEOTIDE SEQUENCE</scope>
    <source>
        <strain evidence="3">20211129_DDA</strain>
        <tissue evidence="3">Liver</tissue>
    </source>
</reference>